<reference evidence="2" key="2">
    <citation type="journal article" date="2023" name="Science">
        <title>Genomic signatures of disease resistance in endangered staghorn corals.</title>
        <authorList>
            <person name="Vollmer S.V."/>
            <person name="Selwyn J.D."/>
            <person name="Despard B.A."/>
            <person name="Roesel C.L."/>
        </authorList>
    </citation>
    <scope>NUCLEOTIDE SEQUENCE</scope>
    <source>
        <tissue evidence="2">Whole Organism</tissue>
    </source>
</reference>
<feature type="compositionally biased region" description="Gly residues" evidence="1">
    <location>
        <begin position="301"/>
        <end position="310"/>
    </location>
</feature>
<accession>A0AAD9V528</accession>
<reference evidence="2" key="1">
    <citation type="journal article" date="2023" name="G3 (Bethesda)">
        <title>Whole genome assembly and annotation of the endangered Caribbean coral Acropora cervicornis.</title>
        <authorList>
            <person name="Selwyn J.D."/>
            <person name="Vollmer S.V."/>
        </authorList>
    </citation>
    <scope>NUCLEOTIDE SEQUENCE</scope>
    <source>
        <strain evidence="2">K2</strain>
    </source>
</reference>
<sequence length="375" mass="40899">MPLDSKTLPWLAIPATQPRASTQGHPDTHHTVITEGTSSAQAIAAEDSMKQQSPVILQAVCQPDRTLQQQFKEGVSTLGNKSPKKLGKRGISESSAEHDVDTHEIAKVQRLEQLQRVTPEAFYEPGSVLKLEANEEEKVLATSEDEQHLRDFGEPSSSQTTAADDRLEQRPLAIPKAVVQLHPTPLSQHIEEGSVSEESENAEKLGKRRYSESSAGHEAKIAMKTDTFSEQEAVVKSDSQVAAMHLVHDNQTDTSGTAKMLRSEEQLPLLLSDIFYEPHFSMHKSKSNEEKKALATPGNSTSGGFGGEGDGTPSCAQQSVLDQGTSITGIVPVAGGDIVLPVKQKDPNWMIRTKKAIVKQEDTDWMIRKEKAIVS</sequence>
<evidence type="ECO:0000313" key="3">
    <source>
        <dbReference type="Proteomes" id="UP001249851"/>
    </source>
</evidence>
<feature type="region of interest" description="Disordered" evidence="1">
    <location>
        <begin position="137"/>
        <end position="163"/>
    </location>
</feature>
<feature type="region of interest" description="Disordered" evidence="1">
    <location>
        <begin position="78"/>
        <end position="100"/>
    </location>
</feature>
<feature type="compositionally biased region" description="Basic and acidic residues" evidence="1">
    <location>
        <begin position="201"/>
        <end position="217"/>
    </location>
</feature>
<evidence type="ECO:0000256" key="1">
    <source>
        <dbReference type="SAM" id="MobiDB-lite"/>
    </source>
</evidence>
<feature type="region of interest" description="Disordered" evidence="1">
    <location>
        <begin position="286"/>
        <end position="311"/>
    </location>
</feature>
<protein>
    <submittedName>
        <fullName evidence="2">Uncharacterized protein</fullName>
    </submittedName>
</protein>
<organism evidence="2 3">
    <name type="scientific">Acropora cervicornis</name>
    <name type="common">Staghorn coral</name>
    <dbReference type="NCBI Taxonomy" id="6130"/>
    <lineage>
        <taxon>Eukaryota</taxon>
        <taxon>Metazoa</taxon>
        <taxon>Cnidaria</taxon>
        <taxon>Anthozoa</taxon>
        <taxon>Hexacorallia</taxon>
        <taxon>Scleractinia</taxon>
        <taxon>Astrocoeniina</taxon>
        <taxon>Acroporidae</taxon>
        <taxon>Acropora</taxon>
    </lineage>
</organism>
<dbReference type="AlphaFoldDB" id="A0AAD9V528"/>
<dbReference type="EMBL" id="JARQWQ010000033">
    <property type="protein sequence ID" value="KAK2561422.1"/>
    <property type="molecule type" value="Genomic_DNA"/>
</dbReference>
<dbReference type="Proteomes" id="UP001249851">
    <property type="component" value="Unassembled WGS sequence"/>
</dbReference>
<name>A0AAD9V528_ACRCE</name>
<evidence type="ECO:0000313" key="2">
    <source>
        <dbReference type="EMBL" id="KAK2561422.1"/>
    </source>
</evidence>
<comment type="caution">
    <text evidence="2">The sequence shown here is derived from an EMBL/GenBank/DDBJ whole genome shotgun (WGS) entry which is preliminary data.</text>
</comment>
<gene>
    <name evidence="2" type="ORF">P5673_015944</name>
</gene>
<keyword evidence="3" id="KW-1185">Reference proteome</keyword>
<feature type="compositionally biased region" description="Basic and acidic residues" evidence="1">
    <location>
        <begin position="137"/>
        <end position="153"/>
    </location>
</feature>
<proteinExistence type="predicted"/>
<feature type="region of interest" description="Disordered" evidence="1">
    <location>
        <begin position="185"/>
        <end position="217"/>
    </location>
</feature>